<keyword evidence="7" id="KW-1185">Reference proteome</keyword>
<dbReference type="Gene3D" id="3.40.50.2000">
    <property type="entry name" value="Glycogen Phosphorylase B"/>
    <property type="match status" value="1"/>
</dbReference>
<protein>
    <submittedName>
        <fullName evidence="4">Uncharacterized protein</fullName>
    </submittedName>
</protein>
<accession>A0AAU9NHD8</accession>
<evidence type="ECO:0000313" key="6">
    <source>
        <dbReference type="EMBL" id="CAH1437290.1"/>
    </source>
</evidence>
<dbReference type="AlphaFoldDB" id="A0AAU9NHD8"/>
<keyword evidence="1" id="KW-0808">Transferase</keyword>
<dbReference type="PANTHER" id="PTHR48046:SF1">
    <property type="entry name" value="GLYCOSYLTRANSFERASE-RELATED"/>
    <property type="match status" value="1"/>
</dbReference>
<evidence type="ECO:0000313" key="5">
    <source>
        <dbReference type="EMBL" id="CAH1437288.1"/>
    </source>
</evidence>
<name>A0AAU9NHD8_9ASTR</name>
<proteinExistence type="predicted"/>
<dbReference type="EMBL" id="CAKMRJ010004445">
    <property type="protein sequence ID" value="CAH1437288.1"/>
    <property type="molecule type" value="Genomic_DNA"/>
</dbReference>
<evidence type="ECO:0000313" key="4">
    <source>
        <dbReference type="EMBL" id="CAH1437286.1"/>
    </source>
</evidence>
<dbReference type="EMBL" id="CAKMRJ010004445">
    <property type="protein sequence ID" value="CAH1437284.1"/>
    <property type="molecule type" value="Genomic_DNA"/>
</dbReference>
<gene>
    <name evidence="2" type="ORF">LVIROSA_LOCUS16662</name>
    <name evidence="3" type="ORF">LVIROSA_LOCUS23621</name>
    <name evidence="4" type="ORF">LVIROSA_LOCUS23623</name>
    <name evidence="5" type="ORF">LVIROSA_LOCUS23625</name>
    <name evidence="6" type="ORF">LVIROSA_LOCUS23627</name>
</gene>
<dbReference type="EMBL" id="CAKMRJ010004445">
    <property type="protein sequence ID" value="CAH1437290.1"/>
    <property type="molecule type" value="Genomic_DNA"/>
</dbReference>
<dbReference type="EMBL" id="CAKMRJ010003153">
    <property type="protein sequence ID" value="CAH1429834.1"/>
    <property type="molecule type" value="Genomic_DNA"/>
</dbReference>
<evidence type="ECO:0000313" key="3">
    <source>
        <dbReference type="EMBL" id="CAH1437284.1"/>
    </source>
</evidence>
<sequence length="124" mass="13395">MPPKKLHAAILCSPGVGHLVPVLLLGRRLINHHNLHVTVLAVTTATSTAESQLLKSLTADIHLPVIQIPAADISEVVSPDSKVFTKICVMMRETIPTIPVPPYPPWTLFPTSSSAIFSHRNLGI</sequence>
<comment type="caution">
    <text evidence="4">The sequence shown here is derived from an EMBL/GenBank/DDBJ whole genome shotgun (WGS) entry which is preliminary data.</text>
</comment>
<keyword evidence="1" id="KW-0328">Glycosyltransferase</keyword>
<evidence type="ECO:0000313" key="7">
    <source>
        <dbReference type="Proteomes" id="UP001157418"/>
    </source>
</evidence>
<reference evidence="4 7" key="1">
    <citation type="submission" date="2022-01" db="EMBL/GenBank/DDBJ databases">
        <authorList>
            <person name="Xiong W."/>
            <person name="Schranz E."/>
        </authorList>
    </citation>
    <scope>NUCLEOTIDE SEQUENCE [LARGE SCALE GENOMIC DNA]</scope>
</reference>
<dbReference type="Proteomes" id="UP001157418">
    <property type="component" value="Unassembled WGS sequence"/>
</dbReference>
<dbReference type="SUPFAM" id="SSF53756">
    <property type="entry name" value="UDP-Glycosyltransferase/glycogen phosphorylase"/>
    <property type="match status" value="1"/>
</dbReference>
<dbReference type="EMBL" id="CAKMRJ010004445">
    <property type="protein sequence ID" value="CAH1437286.1"/>
    <property type="molecule type" value="Genomic_DNA"/>
</dbReference>
<evidence type="ECO:0000313" key="2">
    <source>
        <dbReference type="EMBL" id="CAH1429834.1"/>
    </source>
</evidence>
<organism evidence="4 7">
    <name type="scientific">Lactuca virosa</name>
    <dbReference type="NCBI Taxonomy" id="75947"/>
    <lineage>
        <taxon>Eukaryota</taxon>
        <taxon>Viridiplantae</taxon>
        <taxon>Streptophyta</taxon>
        <taxon>Embryophyta</taxon>
        <taxon>Tracheophyta</taxon>
        <taxon>Spermatophyta</taxon>
        <taxon>Magnoliopsida</taxon>
        <taxon>eudicotyledons</taxon>
        <taxon>Gunneridae</taxon>
        <taxon>Pentapetalae</taxon>
        <taxon>asterids</taxon>
        <taxon>campanulids</taxon>
        <taxon>Asterales</taxon>
        <taxon>Asteraceae</taxon>
        <taxon>Cichorioideae</taxon>
        <taxon>Cichorieae</taxon>
        <taxon>Lactucinae</taxon>
        <taxon>Lactuca</taxon>
    </lineage>
</organism>
<dbReference type="PANTHER" id="PTHR48046">
    <property type="entry name" value="UDP-GLYCOSYLTRANSFERASE 72E1"/>
    <property type="match status" value="1"/>
</dbReference>
<dbReference type="GO" id="GO:0016757">
    <property type="term" value="F:glycosyltransferase activity"/>
    <property type="evidence" value="ECO:0007669"/>
    <property type="project" value="UniProtKB-KW"/>
</dbReference>
<evidence type="ECO:0000256" key="1">
    <source>
        <dbReference type="ARBA" id="ARBA00022676"/>
    </source>
</evidence>